<protein>
    <recommendedName>
        <fullName evidence="3">AAA+ ATPase domain-containing protein</fullName>
    </recommendedName>
</protein>
<dbReference type="InterPro" id="IPR050238">
    <property type="entry name" value="DNA_Rep/Repair_Clamp_Loader"/>
</dbReference>
<dbReference type="AlphaFoldDB" id="A0A1G2HIP6"/>
<dbReference type="EMBL" id="MHOL01000023">
    <property type="protein sequence ID" value="OGZ62323.1"/>
    <property type="molecule type" value="Genomic_DNA"/>
</dbReference>
<dbReference type="GO" id="GO:0006261">
    <property type="term" value="P:DNA-templated DNA replication"/>
    <property type="evidence" value="ECO:0007669"/>
    <property type="project" value="TreeGrafter"/>
</dbReference>
<gene>
    <name evidence="1" type="ORF">A2639_00750</name>
</gene>
<accession>A0A1G2HIP6</accession>
<dbReference type="Pfam" id="PF13177">
    <property type="entry name" value="DNA_pol3_delta2"/>
    <property type="match status" value="1"/>
</dbReference>
<dbReference type="InterPro" id="IPR027417">
    <property type="entry name" value="P-loop_NTPase"/>
</dbReference>
<evidence type="ECO:0008006" key="3">
    <source>
        <dbReference type="Google" id="ProtNLM"/>
    </source>
</evidence>
<dbReference type="Gene3D" id="3.40.50.300">
    <property type="entry name" value="P-loop containing nucleotide triphosphate hydrolases"/>
    <property type="match status" value="1"/>
</dbReference>
<dbReference type="SUPFAM" id="SSF52540">
    <property type="entry name" value="P-loop containing nucleoside triphosphate hydrolases"/>
    <property type="match status" value="1"/>
</dbReference>
<evidence type="ECO:0000313" key="2">
    <source>
        <dbReference type="Proteomes" id="UP000178991"/>
    </source>
</evidence>
<proteinExistence type="predicted"/>
<comment type="caution">
    <text evidence="1">The sequence shown here is derived from an EMBL/GenBank/DDBJ whole genome shotgun (WGS) entry which is preliminary data.</text>
</comment>
<dbReference type="PANTHER" id="PTHR11669">
    <property type="entry name" value="REPLICATION FACTOR C / DNA POLYMERASE III GAMMA-TAU SUBUNIT"/>
    <property type="match status" value="1"/>
</dbReference>
<reference evidence="1 2" key="1">
    <citation type="journal article" date="2016" name="Nat. Commun.">
        <title>Thousands of microbial genomes shed light on interconnected biogeochemical processes in an aquifer system.</title>
        <authorList>
            <person name="Anantharaman K."/>
            <person name="Brown C.T."/>
            <person name="Hug L.A."/>
            <person name="Sharon I."/>
            <person name="Castelle C.J."/>
            <person name="Probst A.J."/>
            <person name="Thomas B.C."/>
            <person name="Singh A."/>
            <person name="Wilkins M.J."/>
            <person name="Karaoz U."/>
            <person name="Brodie E.L."/>
            <person name="Williams K.H."/>
            <person name="Hubbard S.S."/>
            <person name="Banfield J.F."/>
        </authorList>
    </citation>
    <scope>NUCLEOTIDE SEQUENCE [LARGE SCALE GENOMIC DNA]</scope>
</reference>
<sequence length="268" mass="31403">MMLHQKQWNFLKDKFENNQFSHAYLFSGPKETGKTSFAKELVKLINRSIPNGEKMIESGNFPDLKIIRSKDSKSSLENEKDMMSIEIEQIRDVQDFLSLTTYYGNYKAVIVQDAERMTLEAENCFLKTLEEPKGKTIIILTSSKPNLLLQTVTSRCQEIRFFYNEKYEISKDEELIIRNLEKVMNSSLAEKFQYTKNANLDSENFEKILMALRKHFRELMLDKIMGKEVNYTISKIKNILELIEYINSQSYITNVNNKLALEVLLMEI</sequence>
<dbReference type="Proteomes" id="UP000178991">
    <property type="component" value="Unassembled WGS sequence"/>
</dbReference>
<evidence type="ECO:0000313" key="1">
    <source>
        <dbReference type="EMBL" id="OGZ62323.1"/>
    </source>
</evidence>
<organism evidence="1 2">
    <name type="scientific">Candidatus Staskawiczbacteria bacterium RIFCSPHIGHO2_01_FULL_34_27</name>
    <dbReference type="NCBI Taxonomy" id="1802199"/>
    <lineage>
        <taxon>Bacteria</taxon>
        <taxon>Candidatus Staskawicziibacteriota</taxon>
    </lineage>
</organism>
<name>A0A1G2HIP6_9BACT</name>
<dbReference type="PANTHER" id="PTHR11669:SF8">
    <property type="entry name" value="DNA POLYMERASE III SUBUNIT DELTA"/>
    <property type="match status" value="1"/>
</dbReference>